<keyword evidence="6" id="KW-1185">Reference proteome</keyword>
<evidence type="ECO:0000256" key="1">
    <source>
        <dbReference type="ARBA" id="ARBA00022908"/>
    </source>
</evidence>
<sequence>MGKDSVPNFIIKRRNRYYFRLRVPADAIDPLGKEVVVSLQTTDKSLARDRMPNVLDTFRNCVKNANLIDQAEFINRLRDSVMGEVQPIPEYDGLRKSIQFLVLFSLPEFRNLWEANAKQARMLCKVRSMLNAGQPGASASPFTLKDPDAIARLVQEGDLRARQAFADHGYDFDDFPPTSSHEKPWQDYLEEFWKDNPGYAAKSITGMKTTFSYLERVWKKKPLNRINKGDLVDVANFLRDFVSERSNQPLSYKTIQRQLGEVKTFLRWAISKAYLHDDGFELVKPRKQTLDEKRSRDKRRSFTLEELKYFFNSSTFPDRETGPRWWLAIVLAMTGARGGEIIKAPI</sequence>
<name>A0ABT3WDP1_9PROT</name>
<dbReference type="InterPro" id="IPR010998">
    <property type="entry name" value="Integrase_recombinase_N"/>
</dbReference>
<dbReference type="Proteomes" id="UP001165633">
    <property type="component" value="Unassembled WGS sequence"/>
</dbReference>
<evidence type="ECO:0000259" key="4">
    <source>
        <dbReference type="PROSITE" id="PS51900"/>
    </source>
</evidence>
<gene>
    <name evidence="5" type="ORF">NQF87_01815</name>
</gene>
<dbReference type="Pfam" id="PF20172">
    <property type="entry name" value="DUF6538"/>
    <property type="match status" value="1"/>
</dbReference>
<dbReference type="InterPro" id="IPR046668">
    <property type="entry name" value="DUF6538"/>
</dbReference>
<keyword evidence="2 3" id="KW-0238">DNA-binding</keyword>
<dbReference type="SUPFAM" id="SSF56349">
    <property type="entry name" value="DNA breaking-rejoining enzymes"/>
    <property type="match status" value="1"/>
</dbReference>
<dbReference type="InterPro" id="IPR011010">
    <property type="entry name" value="DNA_brk_join_enz"/>
</dbReference>
<organism evidence="5 6">
    <name type="scientific">Bombella dulcis</name>
    <dbReference type="NCBI Taxonomy" id="2967339"/>
    <lineage>
        <taxon>Bacteria</taxon>
        <taxon>Pseudomonadati</taxon>
        <taxon>Pseudomonadota</taxon>
        <taxon>Alphaproteobacteria</taxon>
        <taxon>Acetobacterales</taxon>
        <taxon>Acetobacteraceae</taxon>
        <taxon>Bombella</taxon>
    </lineage>
</organism>
<dbReference type="RefSeq" id="WP_266126709.1">
    <property type="nucleotide sequence ID" value="NZ_JANIDV010000001.1"/>
</dbReference>
<dbReference type="Gene3D" id="1.10.150.130">
    <property type="match status" value="1"/>
</dbReference>
<keyword evidence="1" id="KW-0229">DNA integration</keyword>
<proteinExistence type="predicted"/>
<dbReference type="InterPro" id="IPR044068">
    <property type="entry name" value="CB"/>
</dbReference>
<protein>
    <recommendedName>
        <fullName evidence="4">Core-binding (CB) domain-containing protein</fullName>
    </recommendedName>
</protein>
<evidence type="ECO:0000256" key="3">
    <source>
        <dbReference type="PROSITE-ProRule" id="PRU01248"/>
    </source>
</evidence>
<evidence type="ECO:0000256" key="2">
    <source>
        <dbReference type="ARBA" id="ARBA00023125"/>
    </source>
</evidence>
<accession>A0ABT3WDP1</accession>
<comment type="caution">
    <text evidence="5">The sequence shown here is derived from an EMBL/GenBank/DDBJ whole genome shotgun (WGS) entry which is preliminary data.</text>
</comment>
<feature type="domain" description="Core-binding (CB)" evidence="4">
    <location>
        <begin position="176"/>
        <end position="270"/>
    </location>
</feature>
<dbReference type="EMBL" id="JANIDV010000001">
    <property type="protein sequence ID" value="MCX5615718.1"/>
    <property type="molecule type" value="Genomic_DNA"/>
</dbReference>
<evidence type="ECO:0000313" key="5">
    <source>
        <dbReference type="EMBL" id="MCX5615718.1"/>
    </source>
</evidence>
<reference evidence="5" key="1">
    <citation type="submission" date="2022-07" db="EMBL/GenBank/DDBJ databases">
        <title>Bombella genomes.</title>
        <authorList>
            <person name="Harer L."/>
            <person name="Styblova S."/>
            <person name="Ehrmann M."/>
        </authorList>
    </citation>
    <scope>NUCLEOTIDE SEQUENCE</scope>
    <source>
        <strain evidence="5">TMW 2.2559</strain>
    </source>
</reference>
<dbReference type="PROSITE" id="PS51900">
    <property type="entry name" value="CB"/>
    <property type="match status" value="1"/>
</dbReference>
<evidence type="ECO:0000313" key="6">
    <source>
        <dbReference type="Proteomes" id="UP001165633"/>
    </source>
</evidence>